<feature type="domain" description="SAV-6107-like HEPN" evidence="1">
    <location>
        <begin position="33"/>
        <end position="128"/>
    </location>
</feature>
<dbReference type="InterPro" id="IPR040891">
    <property type="entry name" value="HEPN_SAV_6107"/>
</dbReference>
<evidence type="ECO:0000259" key="1">
    <source>
        <dbReference type="Pfam" id="PF18726"/>
    </source>
</evidence>
<dbReference type="Pfam" id="PF18726">
    <property type="entry name" value="HEPN_SAV_6107"/>
    <property type="match status" value="1"/>
</dbReference>
<comment type="caution">
    <text evidence="2">The sequence shown here is derived from an EMBL/GenBank/DDBJ whole genome shotgun (WGS) entry which is preliminary data.</text>
</comment>
<protein>
    <submittedName>
        <fullName evidence="2">SAV_6107 family HEPN domain-containing protein</fullName>
    </submittedName>
</protein>
<name>A0ABD6FGZ8_9PSEU</name>
<organism evidence="2 3">
    <name type="scientific">Thermocrispum agreste</name>
    <dbReference type="NCBI Taxonomy" id="37925"/>
    <lineage>
        <taxon>Bacteria</taxon>
        <taxon>Bacillati</taxon>
        <taxon>Actinomycetota</taxon>
        <taxon>Actinomycetes</taxon>
        <taxon>Pseudonocardiales</taxon>
        <taxon>Pseudonocardiaceae</taxon>
        <taxon>Thermocrispum</taxon>
    </lineage>
</organism>
<evidence type="ECO:0000313" key="2">
    <source>
        <dbReference type="EMBL" id="MFO7192733.1"/>
    </source>
</evidence>
<proteinExistence type="predicted"/>
<dbReference type="Proteomes" id="UP000249324">
    <property type="component" value="Unassembled WGS sequence"/>
</dbReference>
<evidence type="ECO:0000313" key="3">
    <source>
        <dbReference type="Proteomes" id="UP000249324"/>
    </source>
</evidence>
<accession>A0ABD6FGZ8</accession>
<dbReference type="EMBL" id="QGUI02000124">
    <property type="protein sequence ID" value="MFO7192733.1"/>
    <property type="molecule type" value="Genomic_DNA"/>
</dbReference>
<gene>
    <name evidence="2" type="ORF">DIU77_010875</name>
</gene>
<dbReference type="AlphaFoldDB" id="A0ABD6FGZ8"/>
<sequence length="173" mass="18306">MAGTMARQPSPGAPVAPMARSLLAQARRTLGDAEWADKPAERFTAAYAAALRAAAAVLVARGRPHRGRAKPASSWVLLEVSAPELAEWARFFAAHSGLHDAAQAGISGRISRRTADDLVRQAGQFTELATRAVYAGPPQGVRARGVRRAGQRRVVPGESAAVRVPAQRDLRSA</sequence>
<reference evidence="2 3" key="1">
    <citation type="journal article" date="2021" name="BMC Genomics">
        <title>Genome-resolved metagenome and metatranscriptome analyses of thermophilic composting reveal key bacterial players and their metabolic interactions.</title>
        <authorList>
            <person name="Braga L.P.P."/>
            <person name="Pereira R.V."/>
            <person name="Martins L.F."/>
            <person name="Moura L.M.S."/>
            <person name="Sanchez F.B."/>
            <person name="Patane J.S.L."/>
            <person name="da Silva A.M."/>
            <person name="Setubal J.C."/>
        </authorList>
    </citation>
    <scope>NUCLEOTIDE SEQUENCE [LARGE SCALE GENOMIC DNA]</scope>
    <source>
        <strain evidence="2">ZC4RG45</strain>
    </source>
</reference>